<organism evidence="1 2">
    <name type="scientific">Vararia minispora EC-137</name>
    <dbReference type="NCBI Taxonomy" id="1314806"/>
    <lineage>
        <taxon>Eukaryota</taxon>
        <taxon>Fungi</taxon>
        <taxon>Dikarya</taxon>
        <taxon>Basidiomycota</taxon>
        <taxon>Agaricomycotina</taxon>
        <taxon>Agaricomycetes</taxon>
        <taxon>Russulales</taxon>
        <taxon>Lachnocladiaceae</taxon>
        <taxon>Vararia</taxon>
    </lineage>
</organism>
<evidence type="ECO:0000313" key="2">
    <source>
        <dbReference type="Proteomes" id="UP000814128"/>
    </source>
</evidence>
<sequence>ERQLGRRLVQFDCRLDGNHLKISCHPIRQEDYHDDERTMTISCIYRSSTSATYFTSVDVIQLLQYLADERFKVEEKNRIRRNLEGFHPTTISKSRANLESFFMQIMEFPAPKPRNIEKDVKVFTWDNLGPAIDKIMSKYV</sequence>
<feature type="non-terminal residue" evidence="1">
    <location>
        <position position="140"/>
    </location>
</feature>
<gene>
    <name evidence="1" type="ORF">K488DRAFT_34919</name>
</gene>
<keyword evidence="2" id="KW-1185">Reference proteome</keyword>
<reference evidence="1" key="2">
    <citation type="journal article" date="2022" name="New Phytol.">
        <title>Evolutionary transition to the ectomycorrhizal habit in the genomes of a hyperdiverse lineage of mushroom-forming fungi.</title>
        <authorList>
            <person name="Looney B."/>
            <person name="Miyauchi S."/>
            <person name="Morin E."/>
            <person name="Drula E."/>
            <person name="Courty P.E."/>
            <person name="Kohler A."/>
            <person name="Kuo A."/>
            <person name="LaButti K."/>
            <person name="Pangilinan J."/>
            <person name="Lipzen A."/>
            <person name="Riley R."/>
            <person name="Andreopoulos W."/>
            <person name="He G."/>
            <person name="Johnson J."/>
            <person name="Nolan M."/>
            <person name="Tritt A."/>
            <person name="Barry K.W."/>
            <person name="Grigoriev I.V."/>
            <person name="Nagy L.G."/>
            <person name="Hibbett D."/>
            <person name="Henrissat B."/>
            <person name="Matheny P.B."/>
            <person name="Labbe J."/>
            <person name="Martin F.M."/>
        </authorList>
    </citation>
    <scope>NUCLEOTIDE SEQUENCE</scope>
    <source>
        <strain evidence="1">EC-137</strain>
    </source>
</reference>
<dbReference type="EMBL" id="MU273660">
    <property type="protein sequence ID" value="KAI0029715.1"/>
    <property type="molecule type" value="Genomic_DNA"/>
</dbReference>
<dbReference type="Proteomes" id="UP000814128">
    <property type="component" value="Unassembled WGS sequence"/>
</dbReference>
<evidence type="ECO:0000313" key="1">
    <source>
        <dbReference type="EMBL" id="KAI0029715.1"/>
    </source>
</evidence>
<proteinExistence type="predicted"/>
<comment type="caution">
    <text evidence="1">The sequence shown here is derived from an EMBL/GenBank/DDBJ whole genome shotgun (WGS) entry which is preliminary data.</text>
</comment>
<name>A0ACB8QDF7_9AGAM</name>
<feature type="non-terminal residue" evidence="1">
    <location>
        <position position="1"/>
    </location>
</feature>
<protein>
    <submittedName>
        <fullName evidence="1">Uncharacterized protein</fullName>
    </submittedName>
</protein>
<reference evidence="1" key="1">
    <citation type="submission" date="2021-02" db="EMBL/GenBank/DDBJ databases">
        <authorList>
            <consortium name="DOE Joint Genome Institute"/>
            <person name="Ahrendt S."/>
            <person name="Looney B.P."/>
            <person name="Miyauchi S."/>
            <person name="Morin E."/>
            <person name="Drula E."/>
            <person name="Courty P.E."/>
            <person name="Chicoki N."/>
            <person name="Fauchery L."/>
            <person name="Kohler A."/>
            <person name="Kuo A."/>
            <person name="Labutti K."/>
            <person name="Pangilinan J."/>
            <person name="Lipzen A."/>
            <person name="Riley R."/>
            <person name="Andreopoulos W."/>
            <person name="He G."/>
            <person name="Johnson J."/>
            <person name="Barry K.W."/>
            <person name="Grigoriev I.V."/>
            <person name="Nagy L."/>
            <person name="Hibbett D."/>
            <person name="Henrissat B."/>
            <person name="Matheny P.B."/>
            <person name="Labbe J."/>
            <person name="Martin F."/>
        </authorList>
    </citation>
    <scope>NUCLEOTIDE SEQUENCE</scope>
    <source>
        <strain evidence="1">EC-137</strain>
    </source>
</reference>
<accession>A0ACB8QDF7</accession>